<gene>
    <name evidence="1" type="ORF">FSB_LOCUS47663</name>
</gene>
<protein>
    <submittedName>
        <fullName evidence="1">Uncharacterized protein</fullName>
    </submittedName>
</protein>
<dbReference type="AlphaFoldDB" id="A0A2N9I7G0"/>
<reference evidence="1" key="1">
    <citation type="submission" date="2018-02" db="EMBL/GenBank/DDBJ databases">
        <authorList>
            <person name="Cohen D.B."/>
            <person name="Kent A.D."/>
        </authorList>
    </citation>
    <scope>NUCLEOTIDE SEQUENCE</scope>
</reference>
<sequence>MEKVASNFGQLTLTGFEGFDCLLPAIGHTPEEGNLQIAFLKPLLQLLRPWPPLLLSHTQIPAP</sequence>
<proteinExistence type="predicted"/>
<name>A0A2N9I7G0_FAGSY</name>
<evidence type="ECO:0000313" key="1">
    <source>
        <dbReference type="EMBL" id="SPD19781.1"/>
    </source>
</evidence>
<organism evidence="1">
    <name type="scientific">Fagus sylvatica</name>
    <name type="common">Beechnut</name>
    <dbReference type="NCBI Taxonomy" id="28930"/>
    <lineage>
        <taxon>Eukaryota</taxon>
        <taxon>Viridiplantae</taxon>
        <taxon>Streptophyta</taxon>
        <taxon>Embryophyta</taxon>
        <taxon>Tracheophyta</taxon>
        <taxon>Spermatophyta</taxon>
        <taxon>Magnoliopsida</taxon>
        <taxon>eudicotyledons</taxon>
        <taxon>Gunneridae</taxon>
        <taxon>Pentapetalae</taxon>
        <taxon>rosids</taxon>
        <taxon>fabids</taxon>
        <taxon>Fagales</taxon>
        <taxon>Fagaceae</taxon>
        <taxon>Fagus</taxon>
    </lineage>
</organism>
<accession>A0A2N9I7G0</accession>
<dbReference type="EMBL" id="OIVN01004890">
    <property type="protein sequence ID" value="SPD19781.1"/>
    <property type="molecule type" value="Genomic_DNA"/>
</dbReference>